<dbReference type="Gene3D" id="2.115.10.20">
    <property type="entry name" value="Glycosyl hydrolase domain, family 43"/>
    <property type="match status" value="1"/>
</dbReference>
<reference evidence="6 7" key="1">
    <citation type="submission" date="2023-09" db="EMBL/GenBank/DDBJ databases">
        <title>Demequina sp. a novel bacteria isolated from Capsicum annuum.</title>
        <authorList>
            <person name="Humaira Z."/>
            <person name="Lee J."/>
            <person name="Cho D."/>
        </authorList>
    </citation>
    <scope>NUCLEOTIDE SEQUENCE [LARGE SCALE GENOMIC DNA]</scope>
    <source>
        <strain evidence="6 7">OYTSA14</strain>
    </source>
</reference>
<evidence type="ECO:0000313" key="7">
    <source>
        <dbReference type="Proteomes" id="UP001304125"/>
    </source>
</evidence>
<keyword evidence="2 4" id="KW-0378">Hydrolase</keyword>
<gene>
    <name evidence="6" type="ORF">RN606_12965</name>
</gene>
<sequence length="506" mass="54444">MGTYANPILDGCHPDPSVCVVDGVYHLVTSTFEHLPGLPIHRSTNLVDWELIGHVIDRPGQIDFTGIAGSKGLFAPTIRHHRGTWYVVCTHVPGDHEQPREAGHFVCTATDPAGPWSDPTWLPGLPGIDPSLAFDGDDIWLCGTALQDDGLWDGQCDVWLTRLDPDSLLPIGEPTVLWRGALQGAGWAEGPHLVRRPDGGWMLVAAEGGTDRDHAVCVAYSDTIEGPYAGDPGNPRLTHRHLGAAEAIQNVGHADAFEAIDGRWWVVALATRVLPDGANSLCGRQTQLVPAAWEDGRLVIAPGSGRVHRQVTADGVPDQAARDSSPVDLLAGWRLDPGWNGVRWHPTEFATLERDAVVLTATPDEPAAVGRTAFLGRRVPTDECTLTATVSLTPGDAELRAGLLLRTSESAMVEVSTNREGELRVTTVDESETQQVAHRAHGSAPVTLTMRLRGHTLDILVDEEALATVDVTPLATGRPGWFMGSWWGPVAVGEGTARVRRLVMEP</sequence>
<dbReference type="InterPro" id="IPR013320">
    <property type="entry name" value="ConA-like_dom_sf"/>
</dbReference>
<keyword evidence="7" id="KW-1185">Reference proteome</keyword>
<dbReference type="RefSeq" id="WP_313497806.1">
    <property type="nucleotide sequence ID" value="NZ_CP134879.1"/>
</dbReference>
<name>A0AA96F7K2_9MICO</name>
<dbReference type="EMBL" id="CP134879">
    <property type="protein sequence ID" value="WNM24257.1"/>
    <property type="molecule type" value="Genomic_DNA"/>
</dbReference>
<dbReference type="GO" id="GO:0004553">
    <property type="term" value="F:hydrolase activity, hydrolyzing O-glycosyl compounds"/>
    <property type="evidence" value="ECO:0007669"/>
    <property type="project" value="InterPro"/>
</dbReference>
<evidence type="ECO:0000256" key="3">
    <source>
        <dbReference type="ARBA" id="ARBA00023295"/>
    </source>
</evidence>
<evidence type="ECO:0000313" key="6">
    <source>
        <dbReference type="EMBL" id="WNM24257.1"/>
    </source>
</evidence>
<dbReference type="PANTHER" id="PTHR42812">
    <property type="entry name" value="BETA-XYLOSIDASE"/>
    <property type="match status" value="1"/>
</dbReference>
<evidence type="ECO:0000256" key="1">
    <source>
        <dbReference type="ARBA" id="ARBA00009865"/>
    </source>
</evidence>
<evidence type="ECO:0000256" key="4">
    <source>
        <dbReference type="RuleBase" id="RU361187"/>
    </source>
</evidence>
<dbReference type="Pfam" id="PF04616">
    <property type="entry name" value="Glyco_hydro_43"/>
    <property type="match status" value="1"/>
</dbReference>
<organism evidence="6 7">
    <name type="scientific">Demequina capsici</name>
    <dbReference type="NCBI Taxonomy" id="3075620"/>
    <lineage>
        <taxon>Bacteria</taxon>
        <taxon>Bacillati</taxon>
        <taxon>Actinomycetota</taxon>
        <taxon>Actinomycetes</taxon>
        <taxon>Micrococcales</taxon>
        <taxon>Demequinaceae</taxon>
        <taxon>Demequina</taxon>
    </lineage>
</organism>
<dbReference type="SUPFAM" id="SSF75005">
    <property type="entry name" value="Arabinanase/levansucrase/invertase"/>
    <property type="match status" value="1"/>
</dbReference>
<dbReference type="AlphaFoldDB" id="A0AA96F7K2"/>
<dbReference type="InterPro" id="IPR051795">
    <property type="entry name" value="Glycosyl_Hydrlase_43"/>
</dbReference>
<proteinExistence type="inferred from homology"/>
<keyword evidence="3 4" id="KW-0326">Glycosidase</keyword>
<comment type="similarity">
    <text evidence="1 4">Belongs to the glycosyl hydrolase 43 family.</text>
</comment>
<accession>A0AA96F7K2</accession>
<feature type="domain" description="Beta-xylosidase C-terminal Concanavalin A-like" evidence="5">
    <location>
        <begin position="334"/>
        <end position="496"/>
    </location>
</feature>
<dbReference type="CDD" id="cd18617">
    <property type="entry name" value="GH43_XynB-like"/>
    <property type="match status" value="1"/>
</dbReference>
<dbReference type="Pfam" id="PF17851">
    <property type="entry name" value="GH43_C2"/>
    <property type="match status" value="1"/>
</dbReference>
<dbReference type="GO" id="GO:0005975">
    <property type="term" value="P:carbohydrate metabolic process"/>
    <property type="evidence" value="ECO:0007669"/>
    <property type="project" value="InterPro"/>
</dbReference>
<dbReference type="Proteomes" id="UP001304125">
    <property type="component" value="Chromosome"/>
</dbReference>
<evidence type="ECO:0000256" key="2">
    <source>
        <dbReference type="ARBA" id="ARBA00022801"/>
    </source>
</evidence>
<dbReference type="InterPro" id="IPR023296">
    <property type="entry name" value="Glyco_hydro_beta-prop_sf"/>
</dbReference>
<evidence type="ECO:0000259" key="5">
    <source>
        <dbReference type="Pfam" id="PF17851"/>
    </source>
</evidence>
<dbReference type="InterPro" id="IPR041542">
    <property type="entry name" value="GH43_C2"/>
</dbReference>
<dbReference type="Gene3D" id="2.60.120.200">
    <property type="match status" value="1"/>
</dbReference>
<dbReference type="PANTHER" id="PTHR42812:SF12">
    <property type="entry name" value="BETA-XYLOSIDASE-RELATED"/>
    <property type="match status" value="1"/>
</dbReference>
<dbReference type="InterPro" id="IPR006710">
    <property type="entry name" value="Glyco_hydro_43"/>
</dbReference>
<dbReference type="SUPFAM" id="SSF49899">
    <property type="entry name" value="Concanavalin A-like lectins/glucanases"/>
    <property type="match status" value="1"/>
</dbReference>
<protein>
    <submittedName>
        <fullName evidence="6">Glycoside hydrolase family 43 protein</fullName>
    </submittedName>
</protein>